<gene>
    <name evidence="2" type="ORF">FUAX_43660</name>
</gene>
<organism evidence="2 3">
    <name type="scientific">Fulvitalea axinellae</name>
    <dbReference type="NCBI Taxonomy" id="1182444"/>
    <lineage>
        <taxon>Bacteria</taxon>
        <taxon>Pseudomonadati</taxon>
        <taxon>Bacteroidota</taxon>
        <taxon>Cytophagia</taxon>
        <taxon>Cytophagales</taxon>
        <taxon>Persicobacteraceae</taxon>
        <taxon>Fulvitalea</taxon>
    </lineage>
</organism>
<sequence>MSNYRTTLIQKYQADLQEKQASVAELDALLPDFDNLLDSQYALREKKRLTDRKVKLNEEITQLTALLQDMQNEVDDTTPIA</sequence>
<dbReference type="Proteomes" id="UP001348817">
    <property type="component" value="Plasmid pFA2"/>
</dbReference>
<feature type="coiled-coil region" evidence="1">
    <location>
        <begin position="9"/>
        <end position="73"/>
    </location>
</feature>
<protein>
    <recommendedName>
        <fullName evidence="4">DUF465 domain-containing protein</fullName>
    </recommendedName>
</protein>
<reference evidence="2 3" key="1">
    <citation type="submission" date="2021-12" db="EMBL/GenBank/DDBJ databases">
        <title>Genome sequencing of bacteria with rrn-lacking chromosome and rrn-plasmid.</title>
        <authorList>
            <person name="Anda M."/>
            <person name="Iwasaki W."/>
        </authorList>
    </citation>
    <scope>NUCLEOTIDE SEQUENCE [LARGE SCALE GENOMIC DNA]</scope>
    <source>
        <strain evidence="2 3">DSM 100852</strain>
        <plasmid evidence="2 3">pFA2</plasmid>
    </source>
</reference>
<accession>A0AAU9CZJ4</accession>
<geneLocation type="plasmid" evidence="2 3">
    <name>pFA2</name>
</geneLocation>
<evidence type="ECO:0008006" key="4">
    <source>
        <dbReference type="Google" id="ProtNLM"/>
    </source>
</evidence>
<evidence type="ECO:0000256" key="1">
    <source>
        <dbReference type="SAM" id="Coils"/>
    </source>
</evidence>
<dbReference type="AlphaFoldDB" id="A0AAU9CZJ4"/>
<keyword evidence="3" id="KW-1185">Reference proteome</keyword>
<evidence type="ECO:0000313" key="2">
    <source>
        <dbReference type="EMBL" id="BDD11934.1"/>
    </source>
</evidence>
<keyword evidence="2" id="KW-0614">Plasmid</keyword>
<dbReference type="RefSeq" id="WP_338395087.1">
    <property type="nucleotide sequence ID" value="NZ_AP025316.1"/>
</dbReference>
<name>A0AAU9CZJ4_9BACT</name>
<keyword evidence="1" id="KW-0175">Coiled coil</keyword>
<dbReference type="KEGG" id="fax:FUAX_43660"/>
<dbReference type="EMBL" id="AP025316">
    <property type="protein sequence ID" value="BDD11934.1"/>
    <property type="molecule type" value="Genomic_DNA"/>
</dbReference>
<evidence type="ECO:0000313" key="3">
    <source>
        <dbReference type="Proteomes" id="UP001348817"/>
    </source>
</evidence>
<proteinExistence type="predicted"/>